<dbReference type="InterPro" id="IPR058626">
    <property type="entry name" value="MdtA-like_b-barrel"/>
</dbReference>
<evidence type="ECO:0000256" key="1">
    <source>
        <dbReference type="ARBA" id="ARBA00009477"/>
    </source>
</evidence>
<dbReference type="SUPFAM" id="SSF111369">
    <property type="entry name" value="HlyD-like secretion proteins"/>
    <property type="match status" value="1"/>
</dbReference>
<proteinExistence type="inferred from homology"/>
<protein>
    <submittedName>
        <fullName evidence="5">Membrane fusion protein, multidrug efflux system</fullName>
    </submittedName>
</protein>
<dbReference type="EMBL" id="FQVE01000003">
    <property type="protein sequence ID" value="SHF65955.1"/>
    <property type="molecule type" value="Genomic_DNA"/>
</dbReference>
<reference evidence="6" key="1">
    <citation type="submission" date="2016-11" db="EMBL/GenBank/DDBJ databases">
        <authorList>
            <person name="Varghese N."/>
            <person name="Submissions S."/>
        </authorList>
    </citation>
    <scope>NUCLEOTIDE SEQUENCE [LARGE SCALE GENOMIC DNA]</scope>
    <source>
        <strain evidence="6">YR203</strain>
    </source>
</reference>
<accession>A0A1M5DGA9</accession>
<feature type="coiled-coil region" evidence="2">
    <location>
        <begin position="132"/>
        <end position="166"/>
    </location>
</feature>
<dbReference type="Pfam" id="PF25944">
    <property type="entry name" value="Beta-barrel_RND"/>
    <property type="match status" value="1"/>
</dbReference>
<evidence type="ECO:0000313" key="6">
    <source>
        <dbReference type="Proteomes" id="UP000184108"/>
    </source>
</evidence>
<dbReference type="InterPro" id="IPR006143">
    <property type="entry name" value="RND_pump_MFP"/>
</dbReference>
<feature type="domain" description="Multidrug resistance protein MdtA-like barrel-sandwich hybrid" evidence="3">
    <location>
        <begin position="67"/>
        <end position="207"/>
    </location>
</feature>
<name>A0A1M5DGA9_9FLAO</name>
<dbReference type="PANTHER" id="PTHR30158:SF23">
    <property type="entry name" value="MULTIDRUG RESISTANCE PROTEIN MEXA"/>
    <property type="match status" value="1"/>
</dbReference>
<dbReference type="GO" id="GO:0046677">
    <property type="term" value="P:response to antibiotic"/>
    <property type="evidence" value="ECO:0007669"/>
    <property type="project" value="TreeGrafter"/>
</dbReference>
<dbReference type="NCBIfam" id="TIGR01730">
    <property type="entry name" value="RND_mfp"/>
    <property type="match status" value="1"/>
</dbReference>
<organism evidence="5 6">
    <name type="scientific">Chryseobacterium vrystaatense</name>
    <dbReference type="NCBI Taxonomy" id="307480"/>
    <lineage>
        <taxon>Bacteria</taxon>
        <taxon>Pseudomonadati</taxon>
        <taxon>Bacteroidota</taxon>
        <taxon>Flavobacteriia</taxon>
        <taxon>Flavobacteriales</taxon>
        <taxon>Weeksellaceae</taxon>
        <taxon>Chryseobacterium group</taxon>
        <taxon>Chryseobacterium</taxon>
    </lineage>
</organism>
<dbReference type="InterPro" id="IPR058625">
    <property type="entry name" value="MdtA-like_BSH"/>
</dbReference>
<evidence type="ECO:0000256" key="2">
    <source>
        <dbReference type="SAM" id="Coils"/>
    </source>
</evidence>
<sequence>MGIIKHFYCSTNKNYFGVMLTLSFIVSACTQKEKKGKEERISIPTVQIKKENYQTEEHFPGVVSGINNVEIRPQVSGYLDRILVDEGAYVKKGQLLFVIQEKTYQETFQSAFASKEMAQSALKKAQIEYNRISRLEQANVLSEVQLKTVKEELDYAKAAVRKAEANEKLASVNRGFTRITAPVSGYIGRLPYKTGALVGGAETEPLTILSDISDVHVYFSMSEADFLLFKKRYNGVSIEDKIKEIPPVTLQLPDRSLFPESGKIDLILGQFDQQTASVSFRATFKNQGSLLRSGNTGRVIIPKNYESIIKVPQSATFRIQDKTMLYVVDKDQTVHLAPLQIVDKDAHNYLISGGLKVGDRIVSKGADRLKEGQRINPVNE</sequence>
<dbReference type="GO" id="GO:0022857">
    <property type="term" value="F:transmembrane transporter activity"/>
    <property type="evidence" value="ECO:0007669"/>
    <property type="project" value="InterPro"/>
</dbReference>
<keyword evidence="2" id="KW-0175">Coiled coil</keyword>
<dbReference type="Gene3D" id="1.10.287.470">
    <property type="entry name" value="Helix hairpin bin"/>
    <property type="match status" value="1"/>
</dbReference>
<dbReference type="PANTHER" id="PTHR30158">
    <property type="entry name" value="ACRA/E-RELATED COMPONENT OF DRUG EFFLUX TRANSPORTER"/>
    <property type="match status" value="1"/>
</dbReference>
<evidence type="ECO:0000313" key="5">
    <source>
        <dbReference type="EMBL" id="SHF65955.1"/>
    </source>
</evidence>
<feature type="domain" description="Multidrug resistance protein MdtA-like beta-barrel" evidence="4">
    <location>
        <begin position="215"/>
        <end position="301"/>
    </location>
</feature>
<dbReference type="AlphaFoldDB" id="A0A1M5DGA9"/>
<evidence type="ECO:0000259" key="4">
    <source>
        <dbReference type="Pfam" id="PF25944"/>
    </source>
</evidence>
<dbReference type="GO" id="GO:0005886">
    <property type="term" value="C:plasma membrane"/>
    <property type="evidence" value="ECO:0007669"/>
    <property type="project" value="TreeGrafter"/>
</dbReference>
<dbReference type="PRINTS" id="PR01490">
    <property type="entry name" value="RTXTOXIND"/>
</dbReference>
<dbReference type="Gene3D" id="2.40.420.20">
    <property type="match status" value="1"/>
</dbReference>
<dbReference type="Pfam" id="PF25917">
    <property type="entry name" value="BSH_RND"/>
    <property type="match status" value="1"/>
</dbReference>
<dbReference type="Gene3D" id="2.40.50.100">
    <property type="match status" value="1"/>
</dbReference>
<gene>
    <name evidence="5" type="ORF">SAMN02787073_2589</name>
</gene>
<comment type="similarity">
    <text evidence="1">Belongs to the membrane fusion protein (MFP) (TC 8.A.1) family.</text>
</comment>
<dbReference type="GO" id="GO:0030313">
    <property type="term" value="C:cell envelope"/>
    <property type="evidence" value="ECO:0007669"/>
    <property type="project" value="UniProtKB-SubCell"/>
</dbReference>
<dbReference type="Proteomes" id="UP000184108">
    <property type="component" value="Unassembled WGS sequence"/>
</dbReference>
<dbReference type="Gene3D" id="2.40.30.170">
    <property type="match status" value="1"/>
</dbReference>
<evidence type="ECO:0000259" key="3">
    <source>
        <dbReference type="Pfam" id="PF25917"/>
    </source>
</evidence>
<dbReference type="PROSITE" id="PS51257">
    <property type="entry name" value="PROKAR_LIPOPROTEIN"/>
    <property type="match status" value="1"/>
</dbReference>